<evidence type="ECO:0000256" key="1">
    <source>
        <dbReference type="ARBA" id="ARBA00022691"/>
    </source>
</evidence>
<name>A0A3N5AT05_9THEO</name>
<dbReference type="InterPro" id="IPR013785">
    <property type="entry name" value="Aldolase_TIM"/>
</dbReference>
<evidence type="ECO:0000313" key="7">
    <source>
        <dbReference type="Proteomes" id="UP000282654"/>
    </source>
</evidence>
<protein>
    <submittedName>
        <fullName evidence="6">MoaA/NifB/PqqE/SkfB family radical SAM enzyme</fullName>
    </submittedName>
</protein>
<dbReference type="SFLD" id="SFLDG01067">
    <property type="entry name" value="SPASM/twitch_domain_containing"/>
    <property type="match status" value="1"/>
</dbReference>
<dbReference type="CDD" id="cd01335">
    <property type="entry name" value="Radical_SAM"/>
    <property type="match status" value="1"/>
</dbReference>
<dbReference type="PANTHER" id="PTHR43524:SF1">
    <property type="entry name" value="RADICAL SAM SUPERFAMILY PROTEIN"/>
    <property type="match status" value="1"/>
</dbReference>
<evidence type="ECO:0000259" key="5">
    <source>
        <dbReference type="PROSITE" id="PS51918"/>
    </source>
</evidence>
<dbReference type="InterPro" id="IPR058240">
    <property type="entry name" value="rSAM_sf"/>
</dbReference>
<organism evidence="6 7">
    <name type="scientific">Thermodesulfitimonas autotrophica</name>
    <dbReference type="NCBI Taxonomy" id="1894989"/>
    <lineage>
        <taxon>Bacteria</taxon>
        <taxon>Bacillati</taxon>
        <taxon>Bacillota</taxon>
        <taxon>Clostridia</taxon>
        <taxon>Thermoanaerobacterales</taxon>
        <taxon>Thermoanaerobacteraceae</taxon>
        <taxon>Thermodesulfitimonas</taxon>
    </lineage>
</organism>
<dbReference type="InterPro" id="IPR006638">
    <property type="entry name" value="Elp3/MiaA/NifB-like_rSAM"/>
</dbReference>
<dbReference type="CDD" id="cd21128">
    <property type="entry name" value="SPASM_rSAM"/>
    <property type="match status" value="1"/>
</dbReference>
<evidence type="ECO:0000256" key="4">
    <source>
        <dbReference type="ARBA" id="ARBA00023014"/>
    </source>
</evidence>
<evidence type="ECO:0000256" key="3">
    <source>
        <dbReference type="ARBA" id="ARBA00023004"/>
    </source>
</evidence>
<dbReference type="PROSITE" id="PS51918">
    <property type="entry name" value="RADICAL_SAM"/>
    <property type="match status" value="1"/>
</dbReference>
<dbReference type="GO" id="GO:0046872">
    <property type="term" value="F:metal ion binding"/>
    <property type="evidence" value="ECO:0007669"/>
    <property type="project" value="UniProtKB-KW"/>
</dbReference>
<dbReference type="InterPro" id="IPR007197">
    <property type="entry name" value="rSAM"/>
</dbReference>
<evidence type="ECO:0000313" key="6">
    <source>
        <dbReference type="EMBL" id="RPF46760.1"/>
    </source>
</evidence>
<reference evidence="6 7" key="1">
    <citation type="submission" date="2018-11" db="EMBL/GenBank/DDBJ databases">
        <title>Genomic Encyclopedia of Type Strains, Phase IV (KMG-IV): sequencing the most valuable type-strain genomes for metagenomic binning, comparative biology and taxonomic classification.</title>
        <authorList>
            <person name="Goeker M."/>
        </authorList>
    </citation>
    <scope>NUCLEOTIDE SEQUENCE [LARGE SCALE GENOMIC DNA]</scope>
    <source>
        <strain evidence="6 7">DSM 102936</strain>
    </source>
</reference>
<gene>
    <name evidence="6" type="ORF">EDD75_1018</name>
</gene>
<dbReference type="RefSeq" id="WP_123928948.1">
    <property type="nucleotide sequence ID" value="NZ_RKRE01000002.1"/>
</dbReference>
<dbReference type="Proteomes" id="UP000282654">
    <property type="component" value="Unassembled WGS sequence"/>
</dbReference>
<proteinExistence type="predicted"/>
<keyword evidence="4" id="KW-0411">Iron-sulfur</keyword>
<evidence type="ECO:0000256" key="2">
    <source>
        <dbReference type="ARBA" id="ARBA00022723"/>
    </source>
</evidence>
<dbReference type="OrthoDB" id="9782387at2"/>
<sequence length="460" mass="52604">MSVLPSFDFAKRFVEEQVLRQMLGYIDQNPAENFPKVLKVAQKLAKKEHHQQHIVKIARWYDENPAVREYINRLFTRTHPNVKRRLLYNWFVNAMLLGIPRQQELSERLGVHIPNFFLIDPTSDCNLRCEGCWAGMYAEHDTLDFETLDRLLTEAKELGIYWVVMSGGEPFKYPDLLRLAAKHPEMAFMLYTNGTLITEKVADAIVEIGNLTPAISLEGWRERTDARRGKGVFDRVMKAMDLLRERGAIFGVSITITKYNVEEVTSDAFIDFLIEKGVTYGWTFHYIPVGRNPNLDLMVTPEQRAYLAERIPYIRTHKPIQIADFWNDGELTHGCIAGGRMYFHIAASGNVEPCAFAHFAVDNIKGKSLLEVLKNPLFAAYQKRQPFHDNFLRPCPIIDVPQALREIVAESGARPTHPGAESILTGTIAAALDRRAEEWGRVADKIWAERHGVKEVAQLR</sequence>
<comment type="caution">
    <text evidence="6">The sequence shown here is derived from an EMBL/GenBank/DDBJ whole genome shotgun (WGS) entry which is preliminary data.</text>
</comment>
<dbReference type="SFLD" id="SFLDS00029">
    <property type="entry name" value="Radical_SAM"/>
    <property type="match status" value="1"/>
</dbReference>
<accession>A0A3N5AT05</accession>
<keyword evidence="7" id="KW-1185">Reference proteome</keyword>
<dbReference type="Gene3D" id="3.20.20.70">
    <property type="entry name" value="Aldolase class I"/>
    <property type="match status" value="1"/>
</dbReference>
<dbReference type="GO" id="GO:0003824">
    <property type="term" value="F:catalytic activity"/>
    <property type="evidence" value="ECO:0007669"/>
    <property type="project" value="InterPro"/>
</dbReference>
<dbReference type="Pfam" id="PF13186">
    <property type="entry name" value="SPASM"/>
    <property type="match status" value="1"/>
</dbReference>
<feature type="domain" description="Radical SAM core" evidence="5">
    <location>
        <begin position="111"/>
        <end position="318"/>
    </location>
</feature>
<dbReference type="AlphaFoldDB" id="A0A3N5AT05"/>
<keyword evidence="3" id="KW-0408">Iron</keyword>
<dbReference type="EMBL" id="RKRE01000002">
    <property type="protein sequence ID" value="RPF46760.1"/>
    <property type="molecule type" value="Genomic_DNA"/>
</dbReference>
<dbReference type="GO" id="GO:0051536">
    <property type="term" value="F:iron-sulfur cluster binding"/>
    <property type="evidence" value="ECO:0007669"/>
    <property type="project" value="UniProtKB-KW"/>
</dbReference>
<dbReference type="InterPro" id="IPR023885">
    <property type="entry name" value="4Fe4S-binding_SPASM_dom"/>
</dbReference>
<keyword evidence="2" id="KW-0479">Metal-binding</keyword>
<dbReference type="Pfam" id="PF04055">
    <property type="entry name" value="Radical_SAM"/>
    <property type="match status" value="1"/>
</dbReference>
<dbReference type="SMART" id="SM00729">
    <property type="entry name" value="Elp3"/>
    <property type="match status" value="1"/>
</dbReference>
<dbReference type="PANTHER" id="PTHR43524">
    <property type="entry name" value="RADICAL SAM SUPERFAMILY PROTEIN"/>
    <property type="match status" value="1"/>
</dbReference>
<dbReference type="SUPFAM" id="SSF102114">
    <property type="entry name" value="Radical SAM enzymes"/>
    <property type="match status" value="1"/>
</dbReference>
<keyword evidence="1" id="KW-0949">S-adenosyl-L-methionine</keyword>